<feature type="domain" description="DUF6504" evidence="9">
    <location>
        <begin position="506"/>
        <end position="582"/>
    </location>
</feature>
<dbReference type="Pfam" id="PF11799">
    <property type="entry name" value="IMS_C"/>
    <property type="match status" value="1"/>
</dbReference>
<feature type="domain" description="DNA polymerase Y-family little finger" evidence="8">
    <location>
        <begin position="256"/>
        <end position="341"/>
    </location>
</feature>
<dbReference type="InterPro" id="IPR050356">
    <property type="entry name" value="SulA_CellDiv_inhibitor"/>
</dbReference>
<dbReference type="Pfam" id="PF20114">
    <property type="entry name" value="DUF6504"/>
    <property type="match status" value="1"/>
</dbReference>
<feature type="domain" description="UmuC" evidence="7">
    <location>
        <begin position="33"/>
        <end position="161"/>
    </location>
</feature>
<dbReference type="Pfam" id="PF00817">
    <property type="entry name" value="IMS"/>
    <property type="match status" value="1"/>
</dbReference>
<proteinExistence type="predicted"/>
<feature type="region of interest" description="Disordered" evidence="6">
    <location>
        <begin position="388"/>
        <end position="436"/>
    </location>
</feature>
<accession>A0ABW2KSU8</accession>
<dbReference type="Proteomes" id="UP001596456">
    <property type="component" value="Unassembled WGS sequence"/>
</dbReference>
<dbReference type="RefSeq" id="WP_377357877.1">
    <property type="nucleotide sequence ID" value="NZ_JBHTCM010000009.1"/>
</dbReference>
<comment type="caution">
    <text evidence="10">The sequence shown here is derived from an EMBL/GenBank/DDBJ whole genome shotgun (WGS) entry which is preliminary data.</text>
</comment>
<evidence type="ECO:0000259" key="7">
    <source>
        <dbReference type="Pfam" id="PF00817"/>
    </source>
</evidence>
<dbReference type="InterPro" id="IPR017961">
    <property type="entry name" value="DNA_pol_Y-fam_little_finger"/>
</dbReference>
<dbReference type="CDD" id="cd03468">
    <property type="entry name" value="PolY_like"/>
    <property type="match status" value="1"/>
</dbReference>
<dbReference type="PANTHER" id="PTHR35369:SF2">
    <property type="entry name" value="BLR3025 PROTEIN"/>
    <property type="match status" value="1"/>
</dbReference>
<evidence type="ECO:0000313" key="11">
    <source>
        <dbReference type="Proteomes" id="UP001596456"/>
    </source>
</evidence>
<comment type="subunit">
    <text evidence="1">Monomer.</text>
</comment>
<sequence length="587" mass="63762">MPSSRRILSLWLPCLATDRLRRRLPAAEAGRPLVAVAAERGRLTVAAACRQAQAAGISPGQPLADARALEPGVLTRDADPAADATLLERLADWARRWTPWTAVDTGPQVLSGAGGLWLDITGCAHLFGGEAGLIEDLVERLRRAGLEARAAVAGTTGAAWAMARFGGPLPWPLIVPPGTEAEHLAPLPLPALRLPPPMITALRRVGLRSIAALLDKPRAALVPRYGPLPGLRLDQALGRVEEPLSPGRPQPAHQARQAFAEPVSTPEDLRRVLVHLLGQVCRGLAAAGQGARRLELLAWRSDAGPEAPPQTLAVGTSRPNRDPAHLLRLFQPSLDRLEPGPGFEVMALAVPAAEPSAQEQTVLAVPPPQARIPPPAGRSDLDLVAGGRDAEQPADAEADNTLRHRPAFSVIQGGTPPRPAPAKAREPRSPRCYQGPPVPELVDQLGARLGLARILRPRPRESWWPERAVALCPADAPASGPEPPLWPADRPRPVRLLPRPEPVEVVAPVPDDPPLQFRWRDRLYRVRHAEGPERIAAEWWQAPDQPEEPLRDYYRVETGDGQRFWLYRLGLFRPDEPARWFLHGFLG</sequence>
<comment type="catalytic activity">
    <reaction evidence="5">
        <text>DNA(n) + a 2'-deoxyribonucleoside 5'-triphosphate = DNA(n+1) + diphosphate</text>
        <dbReference type="Rhea" id="RHEA:22508"/>
        <dbReference type="Rhea" id="RHEA-COMP:17339"/>
        <dbReference type="Rhea" id="RHEA-COMP:17340"/>
        <dbReference type="ChEBI" id="CHEBI:33019"/>
        <dbReference type="ChEBI" id="CHEBI:61560"/>
        <dbReference type="ChEBI" id="CHEBI:173112"/>
        <dbReference type="EC" id="2.7.7.7"/>
    </reaction>
</comment>
<reference evidence="11" key="1">
    <citation type="journal article" date="2019" name="Int. J. Syst. Evol. Microbiol.">
        <title>The Global Catalogue of Microorganisms (GCM) 10K type strain sequencing project: providing services to taxonomists for standard genome sequencing and annotation.</title>
        <authorList>
            <consortium name="The Broad Institute Genomics Platform"/>
            <consortium name="The Broad Institute Genome Sequencing Center for Infectious Disease"/>
            <person name="Wu L."/>
            <person name="Ma J."/>
        </authorList>
    </citation>
    <scope>NUCLEOTIDE SEQUENCE [LARGE SCALE GENOMIC DNA]</scope>
    <source>
        <strain evidence="11">CGMCC 1.16275</strain>
    </source>
</reference>
<protein>
    <recommendedName>
        <fullName evidence="2">DNA-directed DNA polymerase</fullName>
        <ecNumber evidence="2">2.7.7.7</ecNumber>
    </recommendedName>
</protein>
<evidence type="ECO:0000313" key="10">
    <source>
        <dbReference type="EMBL" id="MFC7333048.1"/>
    </source>
</evidence>
<gene>
    <name evidence="10" type="ORF">ACFQPS_07730</name>
</gene>
<keyword evidence="3" id="KW-0227">DNA damage</keyword>
<evidence type="ECO:0000259" key="9">
    <source>
        <dbReference type="Pfam" id="PF20114"/>
    </source>
</evidence>
<evidence type="ECO:0000259" key="8">
    <source>
        <dbReference type="Pfam" id="PF11799"/>
    </source>
</evidence>
<evidence type="ECO:0000256" key="5">
    <source>
        <dbReference type="ARBA" id="ARBA00049244"/>
    </source>
</evidence>
<dbReference type="InterPro" id="IPR045443">
    <property type="entry name" value="DUF6504"/>
</dbReference>
<dbReference type="InterPro" id="IPR043502">
    <property type="entry name" value="DNA/RNA_pol_sf"/>
</dbReference>
<organism evidence="10 11">
    <name type="scientific">Rhodocista pekingensis</name>
    <dbReference type="NCBI Taxonomy" id="201185"/>
    <lineage>
        <taxon>Bacteria</taxon>
        <taxon>Pseudomonadati</taxon>
        <taxon>Pseudomonadota</taxon>
        <taxon>Alphaproteobacteria</taxon>
        <taxon>Rhodospirillales</taxon>
        <taxon>Azospirillaceae</taxon>
        <taxon>Rhodocista</taxon>
    </lineage>
</organism>
<dbReference type="EMBL" id="JBHTCM010000009">
    <property type="protein sequence ID" value="MFC7333048.1"/>
    <property type="molecule type" value="Genomic_DNA"/>
</dbReference>
<comment type="function">
    <text evidence="4">Poorly processive, error-prone DNA polymerase involved in untargeted mutagenesis. Copies undamaged DNA at stalled replication forks, which arise in vivo from mismatched or misaligned primer ends. These misaligned primers can be extended by PolIV. Exhibits no 3'-5' exonuclease (proofreading) activity. May be involved in translesional synthesis, in conjunction with the beta clamp from PolIII.</text>
</comment>
<dbReference type="SUPFAM" id="SSF56672">
    <property type="entry name" value="DNA/RNA polymerases"/>
    <property type="match status" value="1"/>
</dbReference>
<evidence type="ECO:0000256" key="6">
    <source>
        <dbReference type="SAM" id="MobiDB-lite"/>
    </source>
</evidence>
<keyword evidence="11" id="KW-1185">Reference proteome</keyword>
<evidence type="ECO:0000256" key="3">
    <source>
        <dbReference type="ARBA" id="ARBA00022763"/>
    </source>
</evidence>
<evidence type="ECO:0000256" key="2">
    <source>
        <dbReference type="ARBA" id="ARBA00012417"/>
    </source>
</evidence>
<name>A0ABW2KSU8_9PROT</name>
<evidence type="ECO:0000256" key="4">
    <source>
        <dbReference type="ARBA" id="ARBA00025589"/>
    </source>
</evidence>
<evidence type="ECO:0000256" key="1">
    <source>
        <dbReference type="ARBA" id="ARBA00011245"/>
    </source>
</evidence>
<dbReference type="PANTHER" id="PTHR35369">
    <property type="entry name" value="BLR3025 PROTEIN-RELATED"/>
    <property type="match status" value="1"/>
</dbReference>
<dbReference type="InterPro" id="IPR001126">
    <property type="entry name" value="UmuC"/>
</dbReference>
<dbReference type="EC" id="2.7.7.7" evidence="2"/>